<reference evidence="3 4" key="1">
    <citation type="submission" date="2009-01" db="EMBL/GenBank/DDBJ databases">
        <title>Complete sequence of Geobacter sp. FRC-32.</title>
        <authorList>
            <consortium name="US DOE Joint Genome Institute"/>
            <person name="Lucas S."/>
            <person name="Copeland A."/>
            <person name="Lapidus A."/>
            <person name="Glavina del Rio T."/>
            <person name="Dalin E."/>
            <person name="Tice H."/>
            <person name="Bruce D."/>
            <person name="Goodwin L."/>
            <person name="Pitluck S."/>
            <person name="Saunders E."/>
            <person name="Brettin T."/>
            <person name="Detter J.C."/>
            <person name="Han C."/>
            <person name="Larimer F."/>
            <person name="Land M."/>
            <person name="Hauser L."/>
            <person name="Kyrpides N."/>
            <person name="Ovchinnikova G."/>
            <person name="Kostka J."/>
            <person name="Richardson P."/>
        </authorList>
    </citation>
    <scope>NUCLEOTIDE SEQUENCE [LARGE SCALE GENOMIC DNA]</scope>
    <source>
        <strain evidence="4">DSM 22248 / JCM 15807 / FRC-32</strain>
    </source>
</reference>
<dbReference type="SUPFAM" id="SSF51261">
    <property type="entry name" value="Duplicated hybrid motif"/>
    <property type="match status" value="1"/>
</dbReference>
<name>B9M319_GEODF</name>
<keyword evidence="4" id="KW-1185">Reference proteome</keyword>
<evidence type="ECO:0000313" key="3">
    <source>
        <dbReference type="EMBL" id="ACM19429.1"/>
    </source>
</evidence>
<dbReference type="CDD" id="cd12797">
    <property type="entry name" value="M23_peptidase"/>
    <property type="match status" value="1"/>
</dbReference>
<dbReference type="RefSeq" id="WP_012646158.1">
    <property type="nucleotide sequence ID" value="NC_011979.1"/>
</dbReference>
<dbReference type="eggNOG" id="COG0739">
    <property type="taxonomic scope" value="Bacteria"/>
</dbReference>
<keyword evidence="1" id="KW-0732">Signal</keyword>
<protein>
    <submittedName>
        <fullName evidence="3">Zinc metalloendopeptidase, M23 family</fullName>
    </submittedName>
</protein>
<evidence type="ECO:0000259" key="2">
    <source>
        <dbReference type="Pfam" id="PF01551"/>
    </source>
</evidence>
<evidence type="ECO:0000313" key="4">
    <source>
        <dbReference type="Proteomes" id="UP000007721"/>
    </source>
</evidence>
<dbReference type="InterPro" id="IPR011055">
    <property type="entry name" value="Dup_hybrid_motif"/>
</dbReference>
<evidence type="ECO:0000256" key="1">
    <source>
        <dbReference type="ARBA" id="ARBA00022729"/>
    </source>
</evidence>
<feature type="domain" description="M23ase beta-sheet core" evidence="2">
    <location>
        <begin position="318"/>
        <end position="412"/>
    </location>
</feature>
<organism evidence="3 4">
    <name type="scientific">Geotalea daltonii (strain DSM 22248 / JCM 15807 / FRC-32)</name>
    <name type="common">Geobacter daltonii</name>
    <dbReference type="NCBI Taxonomy" id="316067"/>
    <lineage>
        <taxon>Bacteria</taxon>
        <taxon>Pseudomonadati</taxon>
        <taxon>Thermodesulfobacteriota</taxon>
        <taxon>Desulfuromonadia</taxon>
        <taxon>Geobacterales</taxon>
        <taxon>Geobacteraceae</taxon>
        <taxon>Geotalea</taxon>
    </lineage>
</organism>
<dbReference type="PANTHER" id="PTHR21666:SF289">
    <property type="entry name" value="L-ALA--D-GLU ENDOPEPTIDASE"/>
    <property type="match status" value="1"/>
</dbReference>
<dbReference type="GO" id="GO:0004222">
    <property type="term" value="F:metalloendopeptidase activity"/>
    <property type="evidence" value="ECO:0007669"/>
    <property type="project" value="TreeGrafter"/>
</dbReference>
<dbReference type="EMBL" id="CP001390">
    <property type="protein sequence ID" value="ACM19429.1"/>
    <property type="molecule type" value="Genomic_DNA"/>
</dbReference>
<dbReference type="HOGENOM" id="CLU_048239_0_0_7"/>
<sequence>MNRLTLILPVFFLVVIAVALFYFLGSPAPAVSLTPESGPIAIRRDLTVKLDAGRGVLKRLTIAAVQGEKTVNVLVKDYPGKSQQATETVNLLRSGLKEGPFTLQVRATNSAPRFGADRTTSKQFAFTFENKPPAVAVLSIAHNITRGGAGLVVYTVAKEVEKTGVVIGNQFYPGYRQGGEYYTCLFPFPYDMDLNQFIPRVTAVDRAGNERVVGINYHLIDKNFPPDRINLTPAFVDKIAAEFRDRDPQATSSLELFLKVNGEVRAQDRKTIQDLSRQTSPVPLWEGIFLRMPNAAPLGGFAQTRTYVYEGKEVDTQTHLGFDLASLAHAEVPAANRGKVVFAGDLGIYGQCIIIDHGMGLQTIYGHLSRIGVKEGDNVEKGQMIGNTGATGMAGGDHLHFEVVVSGQSVNPIEWWDPSWIKNNVSSKLELVKTPAGK</sequence>
<dbReference type="STRING" id="316067.Geob_1069"/>
<dbReference type="Proteomes" id="UP000007721">
    <property type="component" value="Chromosome"/>
</dbReference>
<dbReference type="InterPro" id="IPR016047">
    <property type="entry name" value="M23ase_b-sheet_dom"/>
</dbReference>
<dbReference type="Gene3D" id="2.70.70.10">
    <property type="entry name" value="Glucose Permease (Domain IIA)"/>
    <property type="match status" value="1"/>
</dbReference>
<dbReference type="Pfam" id="PF01551">
    <property type="entry name" value="Peptidase_M23"/>
    <property type="match status" value="1"/>
</dbReference>
<dbReference type="AlphaFoldDB" id="B9M319"/>
<dbReference type="OrthoDB" id="9765786at2"/>
<dbReference type="PANTHER" id="PTHR21666">
    <property type="entry name" value="PEPTIDASE-RELATED"/>
    <property type="match status" value="1"/>
</dbReference>
<dbReference type="KEGG" id="geo:Geob_1069"/>
<accession>B9M319</accession>
<dbReference type="InterPro" id="IPR050570">
    <property type="entry name" value="Cell_wall_metabolism_enzyme"/>
</dbReference>
<proteinExistence type="predicted"/>
<gene>
    <name evidence="3" type="ordered locus">Geob_1069</name>
</gene>